<evidence type="ECO:0000256" key="5">
    <source>
        <dbReference type="SAM" id="MobiDB-lite"/>
    </source>
</evidence>
<feature type="compositionally biased region" description="Polar residues" evidence="5">
    <location>
        <begin position="15"/>
        <end position="32"/>
    </location>
</feature>
<protein>
    <recommendedName>
        <fullName evidence="8">Leucine-rich repeat-containing N-terminal plant-type domain-containing protein</fullName>
    </recommendedName>
</protein>
<evidence type="ECO:0000256" key="1">
    <source>
        <dbReference type="ARBA" id="ARBA00004236"/>
    </source>
</evidence>
<keyword evidence="6" id="KW-1133">Transmembrane helix</keyword>
<keyword evidence="6" id="KW-0812">Transmembrane</keyword>
<dbReference type="FunFam" id="3.80.10.10:FF:000383">
    <property type="entry name" value="Leucine-rich repeat receptor protein kinase EMS1"/>
    <property type="match status" value="1"/>
</dbReference>
<sequence length="658" mass="72344">MSNRSIDSGDRSDGEASNDSVVESAVNANGDSTPADVAAEKENKTSTQQLVLEEEPIDPERSEHMISDDKEIDKDNEPNQGPRKIPSFATTTPYDQEKPNSKKEYKQLAVATAVPFESSSELFGKKADIKQVAIATPEYDPVDDLEETSFCRRYAVIWGGCCVLSILLVVLLTILLMPVQQKCSNPYGCQTDLETSAPTESPTIPSRESRIVNYLAQVFSPSVLVEGTSYSKALNWLLYEDLDNTDGGIDKESRNHMTNRFALAAFYFATTENGSRPWRSCGEPIPAENNSSCTYLEPNLLPDGETIIYNELPGVRWLSDSSHCVWRGVVCDDRNQILRIDVGGQGIQGNLSDILMGGVDDVVVPNLLLKAFPRLRVLDMSFNELTGSLPDSFARFNDLQALELHINSLTGEIPASYFENLLSLQLLNLGDNLLSGVLDTRIGRLAELRGLHLLRNNFEGTIPSEIGKINAMITHFRIDGNEFSGQLPTELGLLSNLNQLEFANNMFTGTIPTELGQLTKMDIFRLDGNQLSGTIPVELCNMTNSRMIRLDSNLLSGPLPTTELLQFQRLQIFQVSKNQLTGLIPTELGSIPTLLLAWLHLNQFIGAVPIEVCQAASIPGTGLQVLQADCSPVEDPPNSCRCCTACCDRSTEICLANR</sequence>
<dbReference type="GO" id="GO:0005886">
    <property type="term" value="C:plasma membrane"/>
    <property type="evidence" value="ECO:0007669"/>
    <property type="project" value="UniProtKB-SubCell"/>
</dbReference>
<keyword evidence="2" id="KW-1003">Cell membrane</keyword>
<proteinExistence type="predicted"/>
<dbReference type="InterPro" id="IPR052941">
    <property type="entry name" value="StomDev_PlantInt_Reg"/>
</dbReference>
<name>A0A7S0TB28_9STRA</name>
<evidence type="ECO:0000256" key="2">
    <source>
        <dbReference type="ARBA" id="ARBA00022475"/>
    </source>
</evidence>
<comment type="subcellular location">
    <subcellularLocation>
        <location evidence="1">Cell membrane</location>
    </subcellularLocation>
</comment>
<keyword evidence="3" id="KW-0433">Leucine-rich repeat</keyword>
<dbReference type="PANTHER" id="PTHR48004:SF59">
    <property type="entry name" value="LEUCINE-RICH REPEAT-CONTAINING N-TERMINAL PLANT-TYPE DOMAIN-CONTAINING PROTEIN"/>
    <property type="match status" value="1"/>
</dbReference>
<gene>
    <name evidence="7" type="ORF">PDEL0327_LOCUS818</name>
</gene>
<feature type="compositionally biased region" description="Basic and acidic residues" evidence="5">
    <location>
        <begin position="58"/>
        <end position="77"/>
    </location>
</feature>
<evidence type="ECO:0000256" key="3">
    <source>
        <dbReference type="ARBA" id="ARBA00022614"/>
    </source>
</evidence>
<feature type="transmembrane region" description="Helical" evidence="6">
    <location>
        <begin position="155"/>
        <end position="177"/>
    </location>
</feature>
<evidence type="ECO:0008006" key="8">
    <source>
        <dbReference type="Google" id="ProtNLM"/>
    </source>
</evidence>
<evidence type="ECO:0000256" key="4">
    <source>
        <dbReference type="ARBA" id="ARBA00022737"/>
    </source>
</evidence>
<dbReference type="InterPro" id="IPR001611">
    <property type="entry name" value="Leu-rich_rpt"/>
</dbReference>
<accession>A0A7S0TB28</accession>
<dbReference type="Pfam" id="PF00560">
    <property type="entry name" value="LRR_1"/>
    <property type="match status" value="2"/>
</dbReference>
<feature type="region of interest" description="Disordered" evidence="5">
    <location>
        <begin position="1"/>
        <end position="101"/>
    </location>
</feature>
<evidence type="ECO:0000256" key="6">
    <source>
        <dbReference type="SAM" id="Phobius"/>
    </source>
</evidence>
<dbReference type="AlphaFoldDB" id="A0A7S0TB28"/>
<dbReference type="PANTHER" id="PTHR48004">
    <property type="entry name" value="OS01G0149700 PROTEIN"/>
    <property type="match status" value="1"/>
</dbReference>
<keyword evidence="6" id="KW-0472">Membrane</keyword>
<dbReference type="SUPFAM" id="SSF52058">
    <property type="entry name" value="L domain-like"/>
    <property type="match status" value="1"/>
</dbReference>
<dbReference type="FunFam" id="3.80.10.10:FF:000041">
    <property type="entry name" value="LRR receptor-like serine/threonine-protein kinase ERECTA"/>
    <property type="match status" value="1"/>
</dbReference>
<dbReference type="Gene3D" id="3.80.10.10">
    <property type="entry name" value="Ribonuclease Inhibitor"/>
    <property type="match status" value="3"/>
</dbReference>
<reference evidence="7" key="1">
    <citation type="submission" date="2021-01" db="EMBL/GenBank/DDBJ databases">
        <authorList>
            <person name="Corre E."/>
            <person name="Pelletier E."/>
            <person name="Niang G."/>
            <person name="Scheremetjew M."/>
            <person name="Finn R."/>
            <person name="Kale V."/>
            <person name="Holt S."/>
            <person name="Cochrane G."/>
            <person name="Meng A."/>
            <person name="Brown T."/>
            <person name="Cohen L."/>
        </authorList>
    </citation>
    <scope>NUCLEOTIDE SEQUENCE</scope>
    <source>
        <strain evidence="7">B596</strain>
    </source>
</reference>
<dbReference type="EMBL" id="HBFG01001074">
    <property type="protein sequence ID" value="CAD8729325.1"/>
    <property type="molecule type" value="Transcribed_RNA"/>
</dbReference>
<dbReference type="InterPro" id="IPR032675">
    <property type="entry name" value="LRR_dom_sf"/>
</dbReference>
<organism evidence="7">
    <name type="scientific">Pseudo-nitzschia delicatissima</name>
    <dbReference type="NCBI Taxonomy" id="44447"/>
    <lineage>
        <taxon>Eukaryota</taxon>
        <taxon>Sar</taxon>
        <taxon>Stramenopiles</taxon>
        <taxon>Ochrophyta</taxon>
        <taxon>Bacillariophyta</taxon>
        <taxon>Bacillariophyceae</taxon>
        <taxon>Bacillariophycidae</taxon>
        <taxon>Bacillariales</taxon>
        <taxon>Bacillariaceae</taxon>
        <taxon>Pseudo-nitzschia</taxon>
    </lineage>
</organism>
<evidence type="ECO:0000313" key="7">
    <source>
        <dbReference type="EMBL" id="CAD8729325.1"/>
    </source>
</evidence>
<keyword evidence="4" id="KW-0677">Repeat</keyword>